<dbReference type="CDD" id="cd04301">
    <property type="entry name" value="NAT_SF"/>
    <property type="match status" value="1"/>
</dbReference>
<evidence type="ECO:0000313" key="2">
    <source>
        <dbReference type="EMBL" id="MFB9778709.1"/>
    </source>
</evidence>
<dbReference type="PROSITE" id="PS51186">
    <property type="entry name" value="GNAT"/>
    <property type="match status" value="1"/>
</dbReference>
<dbReference type="EMBL" id="JBHMAS010000003">
    <property type="protein sequence ID" value="MFB9778709.1"/>
    <property type="molecule type" value="Genomic_DNA"/>
</dbReference>
<comment type="caution">
    <text evidence="2">The sequence shown here is derived from an EMBL/GenBank/DDBJ whole genome shotgun (WGS) entry which is preliminary data.</text>
</comment>
<feature type="domain" description="N-acetyltransferase" evidence="1">
    <location>
        <begin position="4"/>
        <end position="138"/>
    </location>
</feature>
<dbReference type="EC" id="2.3.-.-" evidence="2"/>
<accession>A0ABV5X8F0</accession>
<keyword evidence="3" id="KW-1185">Reference proteome</keyword>
<dbReference type="SUPFAM" id="SSF55729">
    <property type="entry name" value="Acyl-CoA N-acyltransferases (Nat)"/>
    <property type="match status" value="1"/>
</dbReference>
<organism evidence="2 3">
    <name type="scientific">Rhodococcus baikonurensis</name>
    <dbReference type="NCBI Taxonomy" id="172041"/>
    <lineage>
        <taxon>Bacteria</taxon>
        <taxon>Bacillati</taxon>
        <taxon>Actinomycetota</taxon>
        <taxon>Actinomycetes</taxon>
        <taxon>Mycobacteriales</taxon>
        <taxon>Nocardiaceae</taxon>
        <taxon>Rhodococcus</taxon>
        <taxon>Rhodococcus erythropolis group</taxon>
    </lineage>
</organism>
<proteinExistence type="predicted"/>
<reference evidence="2 3" key="1">
    <citation type="submission" date="2024-09" db="EMBL/GenBank/DDBJ databases">
        <authorList>
            <person name="Sun Q."/>
            <person name="Mori K."/>
        </authorList>
    </citation>
    <scope>NUCLEOTIDE SEQUENCE [LARGE SCALE GENOMIC DNA]</scope>
    <source>
        <strain evidence="2 3">JCM 11411</strain>
    </source>
</reference>
<protein>
    <submittedName>
        <fullName evidence="2">GNAT family N-acetyltransferase</fullName>
        <ecNumber evidence="2">2.3.-.-</ecNumber>
    </submittedName>
</protein>
<evidence type="ECO:0000313" key="3">
    <source>
        <dbReference type="Proteomes" id="UP001589587"/>
    </source>
</evidence>
<gene>
    <name evidence="2" type="ORF">ACFFQ6_03400</name>
</gene>
<sequence>MCVVNIRVAAQTDLPFLRENDSHIADEELVSVVQRGRILVAEDSDNPIGWLRWGLFWDEIPFMNMLTVQSLNRGQGIGSALVRYWETQMRRAGYSTVLTSTLADESAQNFYRAMGYVDSGVLLLPGESSEIFLRRELDTAPEMTDPHITRE</sequence>
<dbReference type="Pfam" id="PF13508">
    <property type="entry name" value="Acetyltransf_7"/>
    <property type="match status" value="1"/>
</dbReference>
<dbReference type="GO" id="GO:0016746">
    <property type="term" value="F:acyltransferase activity"/>
    <property type="evidence" value="ECO:0007669"/>
    <property type="project" value="UniProtKB-KW"/>
</dbReference>
<dbReference type="Proteomes" id="UP001589587">
    <property type="component" value="Unassembled WGS sequence"/>
</dbReference>
<dbReference type="InterPro" id="IPR016181">
    <property type="entry name" value="Acyl_CoA_acyltransferase"/>
</dbReference>
<keyword evidence="2" id="KW-0808">Transferase</keyword>
<dbReference type="Gene3D" id="3.40.630.30">
    <property type="match status" value="1"/>
</dbReference>
<keyword evidence="2" id="KW-0012">Acyltransferase</keyword>
<dbReference type="RefSeq" id="WP_378373874.1">
    <property type="nucleotide sequence ID" value="NZ_JBHMAS010000003.1"/>
</dbReference>
<name>A0ABV5X8F0_9NOCA</name>
<evidence type="ECO:0000259" key="1">
    <source>
        <dbReference type="PROSITE" id="PS51186"/>
    </source>
</evidence>
<dbReference type="InterPro" id="IPR000182">
    <property type="entry name" value="GNAT_dom"/>
</dbReference>